<dbReference type="AlphaFoldDB" id="A0A399J1E2"/>
<feature type="compositionally biased region" description="Basic and acidic residues" evidence="1">
    <location>
        <begin position="139"/>
        <end position="158"/>
    </location>
</feature>
<name>A0A399J1E2_9RHOB</name>
<sequence length="243" mass="24856">MGKTADICRATCLGLSVVIAITLLIGLTASLGFFLALLLSILIAVLAWAGLSKGICAPEMRAGRDVHGGTGKVSREGETLVAEAMFAPRAEPAPTGAAASGGTSPAVPEEAQPARAAAAETPPATPAAAPAATTPDTVAEDRLLEPDAEDAEARDPEPVHPVAPQGLTAPRSGGADDLKKIKGLGPKAETTLNEMGIHHFAQIASWTVAEVAWVEENLKGFKGRVTRDDWVAQARAFLSDGGA</sequence>
<dbReference type="Gene3D" id="1.10.150.20">
    <property type="entry name" value="5' to 3' exonuclease, C-terminal subdomain"/>
    <property type="match status" value="1"/>
</dbReference>
<feature type="transmembrane region" description="Helical" evidence="2">
    <location>
        <begin position="33"/>
        <end position="51"/>
    </location>
</feature>
<feature type="transmembrane region" description="Helical" evidence="2">
    <location>
        <begin position="7"/>
        <end position="27"/>
    </location>
</feature>
<evidence type="ECO:0008006" key="5">
    <source>
        <dbReference type="Google" id="ProtNLM"/>
    </source>
</evidence>
<evidence type="ECO:0000256" key="1">
    <source>
        <dbReference type="SAM" id="MobiDB-lite"/>
    </source>
</evidence>
<gene>
    <name evidence="3" type="ORF">DL237_07960</name>
</gene>
<dbReference type="RefSeq" id="WP_119398530.1">
    <property type="nucleotide sequence ID" value="NZ_QWJJ01000006.1"/>
</dbReference>
<reference evidence="3 4" key="1">
    <citation type="submission" date="2018-08" db="EMBL/GenBank/DDBJ databases">
        <title>Pseudooceanicola sediminis CY03 in the family Rhodobacteracea.</title>
        <authorList>
            <person name="Zhang Y.-J."/>
        </authorList>
    </citation>
    <scope>NUCLEOTIDE SEQUENCE [LARGE SCALE GENOMIC DNA]</scope>
    <source>
        <strain evidence="3 4">CY03</strain>
    </source>
</reference>
<keyword evidence="2" id="KW-0812">Transmembrane</keyword>
<evidence type="ECO:0000313" key="3">
    <source>
        <dbReference type="EMBL" id="RII39090.1"/>
    </source>
</evidence>
<keyword evidence="2" id="KW-1133">Transmembrane helix</keyword>
<feature type="region of interest" description="Disordered" evidence="1">
    <location>
        <begin position="92"/>
        <end position="177"/>
    </location>
</feature>
<accession>A0A399J1E2</accession>
<organism evidence="3 4">
    <name type="scientific">Pseudooceanicola sediminis</name>
    <dbReference type="NCBI Taxonomy" id="2211117"/>
    <lineage>
        <taxon>Bacteria</taxon>
        <taxon>Pseudomonadati</taxon>
        <taxon>Pseudomonadota</taxon>
        <taxon>Alphaproteobacteria</taxon>
        <taxon>Rhodobacterales</taxon>
        <taxon>Paracoccaceae</taxon>
        <taxon>Pseudooceanicola</taxon>
    </lineage>
</organism>
<keyword evidence="4" id="KW-1185">Reference proteome</keyword>
<comment type="caution">
    <text evidence="3">The sequence shown here is derived from an EMBL/GenBank/DDBJ whole genome shotgun (WGS) entry which is preliminary data.</text>
</comment>
<dbReference type="Proteomes" id="UP000265848">
    <property type="component" value="Unassembled WGS sequence"/>
</dbReference>
<evidence type="ECO:0000313" key="4">
    <source>
        <dbReference type="Proteomes" id="UP000265848"/>
    </source>
</evidence>
<dbReference type="EMBL" id="QWJJ01000006">
    <property type="protein sequence ID" value="RII39090.1"/>
    <property type="molecule type" value="Genomic_DNA"/>
</dbReference>
<evidence type="ECO:0000256" key="2">
    <source>
        <dbReference type="SAM" id="Phobius"/>
    </source>
</evidence>
<feature type="compositionally biased region" description="Low complexity" evidence="1">
    <location>
        <begin position="92"/>
        <end position="137"/>
    </location>
</feature>
<dbReference type="OrthoDB" id="9807941at2"/>
<keyword evidence="2" id="KW-0472">Membrane</keyword>
<proteinExistence type="predicted"/>
<protein>
    <recommendedName>
        <fullName evidence="5">NADH:ubiquinone oxidoreductase</fullName>
    </recommendedName>
</protein>